<name>A0A8X6UPQ6_NEPPI</name>
<evidence type="ECO:0000313" key="2">
    <source>
        <dbReference type="Proteomes" id="UP000887013"/>
    </source>
</evidence>
<gene>
    <name evidence="1" type="ORF">NPIL_175901</name>
</gene>
<reference evidence="1" key="1">
    <citation type="submission" date="2020-08" db="EMBL/GenBank/DDBJ databases">
        <title>Multicomponent nature underlies the extraordinary mechanical properties of spider dragline silk.</title>
        <authorList>
            <person name="Kono N."/>
            <person name="Nakamura H."/>
            <person name="Mori M."/>
            <person name="Yoshida Y."/>
            <person name="Ohtoshi R."/>
            <person name="Malay A.D."/>
            <person name="Moran D.A.P."/>
            <person name="Tomita M."/>
            <person name="Numata K."/>
            <person name="Arakawa K."/>
        </authorList>
    </citation>
    <scope>NUCLEOTIDE SEQUENCE</scope>
</reference>
<proteinExistence type="predicted"/>
<evidence type="ECO:0000313" key="1">
    <source>
        <dbReference type="EMBL" id="GFU45535.1"/>
    </source>
</evidence>
<dbReference type="OrthoDB" id="10495857at2759"/>
<dbReference type="Proteomes" id="UP000887013">
    <property type="component" value="Unassembled WGS sequence"/>
</dbReference>
<sequence length="142" mass="15872">MEKKGAANAIHLSVIDFLAQFTGTQTIVLMLRSPGVETLYNGGYTTRGLKKHLINNTGLALGTVNEAAGFSLRRCHRDGVIIQLPRINEPPIGPFLWGPQHVTLGFTLATPTRQRWHLPLKWPKVCNVHNDHRLKHALGRRD</sequence>
<accession>A0A8X6UPQ6</accession>
<organism evidence="1 2">
    <name type="scientific">Nephila pilipes</name>
    <name type="common">Giant wood spider</name>
    <name type="synonym">Nephila maculata</name>
    <dbReference type="NCBI Taxonomy" id="299642"/>
    <lineage>
        <taxon>Eukaryota</taxon>
        <taxon>Metazoa</taxon>
        <taxon>Ecdysozoa</taxon>
        <taxon>Arthropoda</taxon>
        <taxon>Chelicerata</taxon>
        <taxon>Arachnida</taxon>
        <taxon>Araneae</taxon>
        <taxon>Araneomorphae</taxon>
        <taxon>Entelegynae</taxon>
        <taxon>Araneoidea</taxon>
        <taxon>Nephilidae</taxon>
        <taxon>Nephila</taxon>
    </lineage>
</organism>
<keyword evidence="2" id="KW-1185">Reference proteome</keyword>
<comment type="caution">
    <text evidence="1">The sequence shown here is derived from an EMBL/GenBank/DDBJ whole genome shotgun (WGS) entry which is preliminary data.</text>
</comment>
<dbReference type="EMBL" id="BMAW01132846">
    <property type="protein sequence ID" value="GFU45535.1"/>
    <property type="molecule type" value="Genomic_DNA"/>
</dbReference>
<protein>
    <submittedName>
        <fullName evidence="1">Uncharacterized protein</fullName>
    </submittedName>
</protein>
<dbReference type="AlphaFoldDB" id="A0A8X6UPQ6"/>